<comment type="subcellular location">
    <subcellularLocation>
        <location evidence="5">Cell membrane</location>
        <topology evidence="5">Multi-pass membrane protein</topology>
    </subcellularLocation>
    <subcellularLocation>
        <location evidence="1">Membrane</location>
        <topology evidence="1">Multi-pass membrane protein</topology>
    </subcellularLocation>
</comment>
<dbReference type="EMBL" id="DRUB01000215">
    <property type="protein sequence ID" value="HHR97222.1"/>
    <property type="molecule type" value="Genomic_DNA"/>
</dbReference>
<feature type="transmembrane region" description="Helical" evidence="5">
    <location>
        <begin position="80"/>
        <end position="103"/>
    </location>
</feature>
<dbReference type="InterPro" id="IPR035906">
    <property type="entry name" value="MetI-like_sf"/>
</dbReference>
<comment type="similarity">
    <text evidence="5">Belongs to the binding-protein-dependent transport system permease family.</text>
</comment>
<dbReference type="PROSITE" id="PS50928">
    <property type="entry name" value="ABC_TM1"/>
    <property type="match status" value="1"/>
</dbReference>
<keyword evidence="4 5" id="KW-0472">Membrane</keyword>
<feature type="transmembrane region" description="Helical" evidence="5">
    <location>
        <begin position="16"/>
        <end position="39"/>
    </location>
</feature>
<dbReference type="AlphaFoldDB" id="A0A7C5UX90"/>
<evidence type="ECO:0000256" key="5">
    <source>
        <dbReference type="RuleBase" id="RU363032"/>
    </source>
</evidence>
<feature type="transmembrane region" description="Helical" evidence="5">
    <location>
        <begin position="141"/>
        <end position="164"/>
    </location>
</feature>
<dbReference type="CDD" id="cd06261">
    <property type="entry name" value="TM_PBP2"/>
    <property type="match status" value="1"/>
</dbReference>
<sequence length="285" mass="32360">MAYVYRFKELALKPKFLLPLIIFISLLLYSFIFPQMIAINPGRWYYAPPALPPSPTYPFGTTSMGQDLFLLVPVALRNTIIISFVAALISVLIAWAIGSIAALSTYVVRATLMTLVDIICVIPGLPLLMVIFYTWRDYLTIPLIGVIMGLIGWGFPARAVYAILSSLRQRTFVYTSYFSGLTIYKIVIKDFIPFLLRYLMINIVGTMTWAIGNEVTASIFGAMKMEEATIGTIIHWAMYYQAILLGVWWWLAIPIIFLVVFVLSLYIIMVEIDKYIFARARVTWG</sequence>
<name>A0A7C5UX90_9CREN</name>
<evidence type="ECO:0000313" key="7">
    <source>
        <dbReference type="EMBL" id="HHR97222.1"/>
    </source>
</evidence>
<protein>
    <submittedName>
        <fullName evidence="7">ABC transporter permease</fullName>
    </submittedName>
</protein>
<feature type="transmembrane region" description="Helical" evidence="5">
    <location>
        <begin position="115"/>
        <end position="135"/>
    </location>
</feature>
<dbReference type="PANTHER" id="PTHR42729">
    <property type="entry name" value="OLIGO/DIPEPTIDE TRANSPORT, PERMEASE PROTEIN (DPPC-2)"/>
    <property type="match status" value="1"/>
</dbReference>
<feature type="transmembrane region" description="Helical" evidence="5">
    <location>
        <begin position="248"/>
        <end position="269"/>
    </location>
</feature>
<evidence type="ECO:0000256" key="3">
    <source>
        <dbReference type="ARBA" id="ARBA00022989"/>
    </source>
</evidence>
<dbReference type="Gene3D" id="1.10.3720.10">
    <property type="entry name" value="MetI-like"/>
    <property type="match status" value="1"/>
</dbReference>
<proteinExistence type="inferred from homology"/>
<feature type="domain" description="ABC transmembrane type-1" evidence="6">
    <location>
        <begin position="76"/>
        <end position="269"/>
    </location>
</feature>
<accession>A0A7C5UX90</accession>
<keyword evidence="2 5" id="KW-0812">Transmembrane</keyword>
<dbReference type="SUPFAM" id="SSF161098">
    <property type="entry name" value="MetI-like"/>
    <property type="match status" value="1"/>
</dbReference>
<dbReference type="InterPro" id="IPR000515">
    <property type="entry name" value="MetI-like"/>
</dbReference>
<dbReference type="PANTHER" id="PTHR42729:SF1">
    <property type="entry name" value="OLIGO_DIPEPTIDE TRANSPORT, PERMEASE PROTEIN (DPPC-2)"/>
    <property type="match status" value="1"/>
</dbReference>
<evidence type="ECO:0000256" key="1">
    <source>
        <dbReference type="ARBA" id="ARBA00004141"/>
    </source>
</evidence>
<gene>
    <name evidence="7" type="ORF">ENL47_10635</name>
</gene>
<evidence type="ECO:0000256" key="2">
    <source>
        <dbReference type="ARBA" id="ARBA00022692"/>
    </source>
</evidence>
<dbReference type="GO" id="GO:0055085">
    <property type="term" value="P:transmembrane transport"/>
    <property type="evidence" value="ECO:0007669"/>
    <property type="project" value="InterPro"/>
</dbReference>
<keyword evidence="3 5" id="KW-1133">Transmembrane helix</keyword>
<comment type="caution">
    <text evidence="7">The sequence shown here is derived from an EMBL/GenBank/DDBJ whole genome shotgun (WGS) entry which is preliminary data.</text>
</comment>
<keyword evidence="5" id="KW-0813">Transport</keyword>
<dbReference type="Pfam" id="PF00528">
    <property type="entry name" value="BPD_transp_1"/>
    <property type="match status" value="1"/>
</dbReference>
<dbReference type="GO" id="GO:0005886">
    <property type="term" value="C:plasma membrane"/>
    <property type="evidence" value="ECO:0007669"/>
    <property type="project" value="UniProtKB-SubCell"/>
</dbReference>
<reference evidence="7" key="1">
    <citation type="journal article" date="2020" name="mSystems">
        <title>Genome- and Community-Level Interaction Insights into Carbon Utilization and Element Cycling Functions of Hydrothermarchaeota in Hydrothermal Sediment.</title>
        <authorList>
            <person name="Zhou Z."/>
            <person name="Liu Y."/>
            <person name="Xu W."/>
            <person name="Pan J."/>
            <person name="Luo Z.H."/>
            <person name="Li M."/>
        </authorList>
    </citation>
    <scope>NUCLEOTIDE SEQUENCE [LARGE SCALE GENOMIC DNA]</scope>
    <source>
        <strain evidence="7">SpSt-1</strain>
    </source>
</reference>
<feature type="transmembrane region" description="Helical" evidence="5">
    <location>
        <begin position="194"/>
        <end position="212"/>
    </location>
</feature>
<organism evidence="7">
    <name type="scientific">Ignisphaera aggregans</name>
    <dbReference type="NCBI Taxonomy" id="334771"/>
    <lineage>
        <taxon>Archaea</taxon>
        <taxon>Thermoproteota</taxon>
        <taxon>Thermoprotei</taxon>
        <taxon>Desulfurococcales</taxon>
        <taxon>Desulfurococcaceae</taxon>
        <taxon>Ignisphaera</taxon>
    </lineage>
</organism>
<evidence type="ECO:0000256" key="4">
    <source>
        <dbReference type="ARBA" id="ARBA00023136"/>
    </source>
</evidence>
<evidence type="ECO:0000259" key="6">
    <source>
        <dbReference type="PROSITE" id="PS50928"/>
    </source>
</evidence>